<organism evidence="1 2">
    <name type="scientific">Oceanisphaera ostreae</name>
    <dbReference type="NCBI Taxonomy" id="914151"/>
    <lineage>
        <taxon>Bacteria</taxon>
        <taxon>Pseudomonadati</taxon>
        <taxon>Pseudomonadota</taxon>
        <taxon>Gammaproteobacteria</taxon>
        <taxon>Aeromonadales</taxon>
        <taxon>Aeromonadaceae</taxon>
        <taxon>Oceanisphaera</taxon>
    </lineage>
</organism>
<evidence type="ECO:0000313" key="2">
    <source>
        <dbReference type="Proteomes" id="UP001597048"/>
    </source>
</evidence>
<keyword evidence="2" id="KW-1185">Reference proteome</keyword>
<dbReference type="RefSeq" id="WP_379556935.1">
    <property type="nucleotide sequence ID" value="NZ_JBHTJS010000006.1"/>
</dbReference>
<dbReference type="EMBL" id="JBHTJS010000006">
    <property type="protein sequence ID" value="MFD1007010.1"/>
    <property type="molecule type" value="Genomic_DNA"/>
</dbReference>
<evidence type="ECO:0000313" key="1">
    <source>
        <dbReference type="EMBL" id="MFD1007010.1"/>
    </source>
</evidence>
<gene>
    <name evidence="1" type="ORF">ACFQ1C_02420</name>
</gene>
<dbReference type="Proteomes" id="UP001597048">
    <property type="component" value="Unassembled WGS sequence"/>
</dbReference>
<protein>
    <submittedName>
        <fullName evidence="1">Uncharacterized protein</fullName>
    </submittedName>
</protein>
<comment type="caution">
    <text evidence="1">The sequence shown here is derived from an EMBL/GenBank/DDBJ whole genome shotgun (WGS) entry which is preliminary data.</text>
</comment>
<name>A0ABW3KD27_9GAMM</name>
<reference evidence="2" key="1">
    <citation type="journal article" date="2019" name="Int. J. Syst. Evol. Microbiol.">
        <title>The Global Catalogue of Microorganisms (GCM) 10K type strain sequencing project: providing services to taxonomists for standard genome sequencing and annotation.</title>
        <authorList>
            <consortium name="The Broad Institute Genomics Platform"/>
            <consortium name="The Broad Institute Genome Sequencing Center for Infectious Disease"/>
            <person name="Wu L."/>
            <person name="Ma J."/>
        </authorList>
    </citation>
    <scope>NUCLEOTIDE SEQUENCE [LARGE SCALE GENOMIC DNA]</scope>
    <source>
        <strain evidence="2">CCUG 60525</strain>
    </source>
</reference>
<proteinExistence type="predicted"/>
<accession>A0ABW3KD27</accession>
<sequence>MCEQMLEFGSPNIDAIISATEVSGYEQHCEVTAIGEQTPNSIEVKLT</sequence>